<keyword evidence="6" id="KW-0472">Membrane</keyword>
<dbReference type="SUPFAM" id="SSF52540">
    <property type="entry name" value="P-loop containing nucleoside triphosphate hydrolases"/>
    <property type="match status" value="1"/>
</dbReference>
<dbReference type="AlphaFoldDB" id="A0A1I5GEF9"/>
<dbReference type="OrthoDB" id="7736814at2"/>
<dbReference type="EMBL" id="FOVP01000029">
    <property type="protein sequence ID" value="SFO34249.1"/>
    <property type="molecule type" value="Genomic_DNA"/>
</dbReference>
<dbReference type="RefSeq" id="WP_092842056.1">
    <property type="nucleotide sequence ID" value="NZ_FOVP01000029.1"/>
</dbReference>
<dbReference type="Proteomes" id="UP000198599">
    <property type="component" value="Unassembled WGS sequence"/>
</dbReference>
<dbReference type="PANTHER" id="PTHR12137:SF54">
    <property type="entry name" value="CARBOHYDRATE SULFOTRANSFERASE"/>
    <property type="match status" value="1"/>
</dbReference>
<dbReference type="PANTHER" id="PTHR12137">
    <property type="entry name" value="CARBOHYDRATE SULFOTRANSFERASE"/>
    <property type="match status" value="1"/>
</dbReference>
<evidence type="ECO:0000256" key="2">
    <source>
        <dbReference type="ARBA" id="ARBA00022679"/>
    </source>
</evidence>
<evidence type="ECO:0000313" key="8">
    <source>
        <dbReference type="EMBL" id="SFO34249.1"/>
    </source>
</evidence>
<keyword evidence="5" id="KW-0333">Golgi apparatus</keyword>
<evidence type="ECO:0000256" key="1">
    <source>
        <dbReference type="ARBA" id="ARBA00004323"/>
    </source>
</evidence>
<proteinExistence type="predicted"/>
<protein>
    <submittedName>
        <fullName evidence="8">Sulfotransferase family protein</fullName>
    </submittedName>
</protein>
<dbReference type="GO" id="GO:0016051">
    <property type="term" value="P:carbohydrate biosynthetic process"/>
    <property type="evidence" value="ECO:0007669"/>
    <property type="project" value="InterPro"/>
</dbReference>
<evidence type="ECO:0000256" key="7">
    <source>
        <dbReference type="ARBA" id="ARBA00023180"/>
    </source>
</evidence>
<sequence>MGWRGYIHDDSKTVFFWSQKAACTTLFNFLADNMPERPTNKRYFHINSRPYNPCIEAIRDHGYHSVILARHPVTRVISAYFNKFCVYRGKALQVREDLEPFARELHDLWCDREGNPTETNSMTFEDFLETIAHMLATRPAPHLPVNGHWETQIPAIHEKLGLHYDTVVHVENLNAEMAALAQARGLSYKPRAMNRTDLSESPHKGYLGNLPACEINTYNFGYDNFITRKTLKKIHAIYAVDFEVLDYLSDPRTRPVMGHILRQLRGIRAYSSRFTGK</sequence>
<evidence type="ECO:0000256" key="6">
    <source>
        <dbReference type="ARBA" id="ARBA00023136"/>
    </source>
</evidence>
<keyword evidence="4" id="KW-1133">Transmembrane helix</keyword>
<dbReference type="InterPro" id="IPR005331">
    <property type="entry name" value="Sulfotransferase"/>
</dbReference>
<accession>A0A1I5GEF9</accession>
<organism evidence="8 9">
    <name type="scientific">Roseovarius lutimaris</name>
    <dbReference type="NCBI Taxonomy" id="1005928"/>
    <lineage>
        <taxon>Bacteria</taxon>
        <taxon>Pseudomonadati</taxon>
        <taxon>Pseudomonadota</taxon>
        <taxon>Alphaproteobacteria</taxon>
        <taxon>Rhodobacterales</taxon>
        <taxon>Roseobacteraceae</taxon>
        <taxon>Roseovarius</taxon>
    </lineage>
</organism>
<dbReference type="GO" id="GO:0016020">
    <property type="term" value="C:membrane"/>
    <property type="evidence" value="ECO:0007669"/>
    <property type="project" value="InterPro"/>
</dbReference>
<dbReference type="Pfam" id="PF03567">
    <property type="entry name" value="Sulfotransfer_2"/>
    <property type="match status" value="1"/>
</dbReference>
<gene>
    <name evidence="8" type="ORF">SAMN04487859_12910</name>
</gene>
<evidence type="ECO:0000256" key="3">
    <source>
        <dbReference type="ARBA" id="ARBA00022692"/>
    </source>
</evidence>
<keyword evidence="7" id="KW-0325">Glycoprotein</keyword>
<evidence type="ECO:0000256" key="4">
    <source>
        <dbReference type="ARBA" id="ARBA00022989"/>
    </source>
</evidence>
<reference evidence="9" key="1">
    <citation type="submission" date="2016-10" db="EMBL/GenBank/DDBJ databases">
        <authorList>
            <person name="Varghese N."/>
            <person name="Submissions S."/>
        </authorList>
    </citation>
    <scope>NUCLEOTIDE SEQUENCE [LARGE SCALE GENOMIC DNA]</scope>
    <source>
        <strain evidence="9">DSM 28463</strain>
    </source>
</reference>
<keyword evidence="2 8" id="KW-0808">Transferase</keyword>
<dbReference type="InterPro" id="IPR018011">
    <property type="entry name" value="Carb_sulfotrans_8-10"/>
</dbReference>
<dbReference type="GO" id="GO:0008146">
    <property type="term" value="F:sulfotransferase activity"/>
    <property type="evidence" value="ECO:0007669"/>
    <property type="project" value="InterPro"/>
</dbReference>
<keyword evidence="3" id="KW-0812">Transmembrane</keyword>
<name>A0A1I5GEF9_9RHOB</name>
<evidence type="ECO:0000313" key="9">
    <source>
        <dbReference type="Proteomes" id="UP000198599"/>
    </source>
</evidence>
<keyword evidence="9" id="KW-1185">Reference proteome</keyword>
<comment type="subcellular location">
    <subcellularLocation>
        <location evidence="1">Golgi apparatus membrane</location>
        <topology evidence="1">Single-pass type II membrane protein</topology>
    </subcellularLocation>
</comment>
<evidence type="ECO:0000256" key="5">
    <source>
        <dbReference type="ARBA" id="ARBA00023034"/>
    </source>
</evidence>
<dbReference type="InterPro" id="IPR027417">
    <property type="entry name" value="P-loop_NTPase"/>
</dbReference>